<dbReference type="GO" id="GO:0005848">
    <property type="term" value="C:mRNA cleavage stimulating factor complex"/>
    <property type="evidence" value="ECO:0007669"/>
    <property type="project" value="InterPro"/>
</dbReference>
<evidence type="ECO:0000256" key="7">
    <source>
        <dbReference type="ARBA" id="ARBA00058408"/>
    </source>
</evidence>
<dbReference type="PROSITE" id="PS50294">
    <property type="entry name" value="WD_REPEATS_REGION"/>
    <property type="match status" value="3"/>
</dbReference>
<evidence type="ECO:0000256" key="2">
    <source>
        <dbReference type="ARBA" id="ARBA00022574"/>
    </source>
</evidence>
<dbReference type="GO" id="GO:0003723">
    <property type="term" value="F:RNA binding"/>
    <property type="evidence" value="ECO:0007669"/>
    <property type="project" value="TreeGrafter"/>
</dbReference>
<feature type="repeat" description="WD" evidence="10">
    <location>
        <begin position="115"/>
        <end position="149"/>
    </location>
</feature>
<dbReference type="PROSITE" id="PS50082">
    <property type="entry name" value="WD_REPEATS_2"/>
    <property type="match status" value="4"/>
</dbReference>
<feature type="compositionally biased region" description="Basic and acidic residues" evidence="11">
    <location>
        <begin position="500"/>
        <end position="513"/>
    </location>
</feature>
<feature type="domain" description="Cleavage stimulation factor subunit 1 dimerisation" evidence="12">
    <location>
        <begin position="10"/>
        <end position="65"/>
    </location>
</feature>
<dbReference type="Pfam" id="PF16001">
    <property type="entry name" value="DUF4775"/>
    <property type="match status" value="1"/>
</dbReference>
<sequence length="622" mass="68445">MKEPEADPKNIIKSRELLYRLMISQLFYDGHQTLAVQLSNMIQTDPPCPPSDRLLHLMLIGSAHEPDRSKKDNSANLSSFTSSFDNTLGPGLDLEFETEAQTQAPEPAQYETAYVTSHKGNCRAGAFSADGQLIATGSVDASIKILDVDRMLAKSAPEEIAPGDQTGGHPVIRTLYDHLEEVTCLEFHPREPILVSGSRDFSVKLFDFSKASVKKAFRTITDADQIRCLSFHPTGDFLIVGTNHPIVRLYDVNTAQCFVCSIPNHQHTAGITSIKYSPDAKTYVSAGKDGSIKLWDGVSNRCVNTFAKAHDGYEVCSVTFTRNGKYILSSGKDSLIKLWELSTSRCLIAYTGAGTTGRQEHKAQAIFNHTEDYVLFPDEATTSLCAWNSRNEQSTEEKPTPTKNKRSGTKRLSTLERTAQEGEAILKGMNKSAVGEVEGRRRTRSSARGLTSTTPVPSPPKKEKREPSTRGGGGGRGRGRPKRQEKNNENNTDDETSNNKSEKHTEEESTKMEVDEEKEEKEESKTIQNEDKNAEGADSKDSKDVEKVTDANSKDEKVTEESENVVDEAKSTAPSEEKKQEEMKDSSDSSQDATDTAAEAPPLSSSESQNPSNTVTTEENKE</sequence>
<dbReference type="CDD" id="cd00200">
    <property type="entry name" value="WD40"/>
    <property type="match status" value="1"/>
</dbReference>
<dbReference type="InterPro" id="IPR001680">
    <property type="entry name" value="WD40_rpt"/>
</dbReference>
<feature type="compositionally biased region" description="Polar residues" evidence="11">
    <location>
        <begin position="609"/>
        <end position="622"/>
    </location>
</feature>
<comment type="function">
    <text evidence="7">One of the multiple factors required for polyadenylation and 3'-end cleavage of mammalian pre-mRNAs. May be responsible for the interaction of CSTF with other factors to form a stable complex on the pre-mRNA.</text>
</comment>
<evidence type="ECO:0000313" key="14">
    <source>
        <dbReference type="Proteomes" id="UP000078541"/>
    </source>
</evidence>
<feature type="compositionally biased region" description="Low complexity" evidence="11">
    <location>
        <begin position="588"/>
        <end position="608"/>
    </location>
</feature>
<name>A0A195FUS7_9HYME</name>
<feature type="compositionally biased region" description="Basic and acidic residues" evidence="11">
    <location>
        <begin position="567"/>
        <end position="587"/>
    </location>
</feature>
<keyword evidence="4" id="KW-0677">Repeat</keyword>
<dbReference type="InterPro" id="IPR036322">
    <property type="entry name" value="WD40_repeat_dom_sf"/>
</dbReference>
<keyword evidence="5" id="KW-0539">Nucleus</keyword>
<dbReference type="InterPro" id="IPR015943">
    <property type="entry name" value="WD40/YVTN_repeat-like_dom_sf"/>
</dbReference>
<dbReference type="InterPro" id="IPR044633">
    <property type="entry name" value="CstF1-like"/>
</dbReference>
<evidence type="ECO:0000256" key="4">
    <source>
        <dbReference type="ARBA" id="ARBA00022737"/>
    </source>
</evidence>
<dbReference type="Gene3D" id="2.130.10.10">
    <property type="entry name" value="YVTN repeat-like/Quinoprotein amine dehydrogenase"/>
    <property type="match status" value="2"/>
</dbReference>
<dbReference type="PANTHER" id="PTHR44133">
    <property type="entry name" value="CLEAVAGE STIMULATION FACTOR SUBUNIT 1"/>
    <property type="match status" value="1"/>
</dbReference>
<evidence type="ECO:0000256" key="5">
    <source>
        <dbReference type="ARBA" id="ARBA00023242"/>
    </source>
</evidence>
<dbReference type="STRING" id="34720.A0A195FUS7"/>
<organism evidence="13 14">
    <name type="scientific">Trachymyrmex septentrionalis</name>
    <dbReference type="NCBI Taxonomy" id="34720"/>
    <lineage>
        <taxon>Eukaryota</taxon>
        <taxon>Metazoa</taxon>
        <taxon>Ecdysozoa</taxon>
        <taxon>Arthropoda</taxon>
        <taxon>Hexapoda</taxon>
        <taxon>Insecta</taxon>
        <taxon>Pterygota</taxon>
        <taxon>Neoptera</taxon>
        <taxon>Endopterygota</taxon>
        <taxon>Hymenoptera</taxon>
        <taxon>Apocrita</taxon>
        <taxon>Aculeata</taxon>
        <taxon>Formicoidea</taxon>
        <taxon>Formicidae</taxon>
        <taxon>Myrmicinae</taxon>
        <taxon>Trachymyrmex</taxon>
    </lineage>
</organism>
<feature type="region of interest" description="Disordered" evidence="11">
    <location>
        <begin position="388"/>
        <end position="622"/>
    </location>
</feature>
<dbReference type="EMBL" id="KQ981264">
    <property type="protein sequence ID" value="KYN44042.1"/>
    <property type="molecule type" value="Genomic_DNA"/>
</dbReference>
<dbReference type="FunFam" id="2.130.10.10:FF:000064">
    <property type="entry name" value="Cleavage stimulation factor subunit 1"/>
    <property type="match status" value="1"/>
</dbReference>
<evidence type="ECO:0000259" key="12">
    <source>
        <dbReference type="Pfam" id="PF16699"/>
    </source>
</evidence>
<evidence type="ECO:0000256" key="9">
    <source>
        <dbReference type="ARBA" id="ARBA00074323"/>
    </source>
</evidence>
<comment type="subcellular location">
    <subcellularLocation>
        <location evidence="1">Nucleus</location>
    </subcellularLocation>
</comment>
<proteinExistence type="predicted"/>
<dbReference type="Gene3D" id="1.20.960.50">
    <property type="entry name" value="Cleavage stimulation factor subunit 1, dimerisation domain"/>
    <property type="match status" value="1"/>
</dbReference>
<keyword evidence="2 10" id="KW-0853">WD repeat</keyword>
<reference evidence="13 14" key="1">
    <citation type="submission" date="2016-03" db="EMBL/GenBank/DDBJ databases">
        <title>Trachymyrmex septentrionalis WGS genome.</title>
        <authorList>
            <person name="Nygaard S."/>
            <person name="Hu H."/>
            <person name="Boomsma J."/>
            <person name="Zhang G."/>
        </authorList>
    </citation>
    <scope>NUCLEOTIDE SEQUENCE [LARGE SCALE GENOMIC DNA]</scope>
    <source>
        <strain evidence="13">Tsep2-gDNA-1</strain>
        <tissue evidence="13">Whole body</tissue>
    </source>
</reference>
<evidence type="ECO:0000256" key="6">
    <source>
        <dbReference type="ARBA" id="ARBA00029851"/>
    </source>
</evidence>
<dbReference type="SMART" id="SM00320">
    <property type="entry name" value="WD40"/>
    <property type="match status" value="5"/>
</dbReference>
<protein>
    <recommendedName>
        <fullName evidence="9">Cleavage stimulation factor subunit 1</fullName>
    </recommendedName>
    <alternativeName>
        <fullName evidence="6">Cleavage stimulation factor 50 kDa subunit</fullName>
    </alternativeName>
</protein>
<feature type="repeat" description="WD" evidence="10">
    <location>
        <begin position="175"/>
        <end position="216"/>
    </location>
</feature>
<evidence type="ECO:0000256" key="10">
    <source>
        <dbReference type="PROSITE-ProRule" id="PRU00221"/>
    </source>
</evidence>
<dbReference type="Pfam" id="PF16699">
    <property type="entry name" value="CSTF1_dimer"/>
    <property type="match status" value="1"/>
</dbReference>
<dbReference type="InterPro" id="IPR019775">
    <property type="entry name" value="WD40_repeat_CS"/>
</dbReference>
<accession>A0A195FUS7</accession>
<dbReference type="Pfam" id="PF00400">
    <property type="entry name" value="WD40"/>
    <property type="match status" value="5"/>
</dbReference>
<dbReference type="PANTHER" id="PTHR44133:SF2">
    <property type="entry name" value="CLEAVAGE STIMULATION FACTOR SUBUNIT 1"/>
    <property type="match status" value="1"/>
</dbReference>
<dbReference type="InterPro" id="IPR032028">
    <property type="entry name" value="CSTF1_dimer"/>
</dbReference>
<dbReference type="InterPro" id="IPR038184">
    <property type="entry name" value="CSTF1_dimer_sf"/>
</dbReference>
<evidence type="ECO:0000256" key="11">
    <source>
        <dbReference type="SAM" id="MobiDB-lite"/>
    </source>
</evidence>
<feature type="compositionally biased region" description="Basic and acidic residues" evidence="11">
    <location>
        <begin position="521"/>
        <end position="560"/>
    </location>
</feature>
<dbReference type="FunFam" id="1.20.960.50:FF:000001">
    <property type="entry name" value="Cleavage stimulation factor subunit 1"/>
    <property type="match status" value="1"/>
</dbReference>
<dbReference type="AlphaFoldDB" id="A0A195FUS7"/>
<dbReference type="Proteomes" id="UP000078541">
    <property type="component" value="Unassembled WGS sequence"/>
</dbReference>
<evidence type="ECO:0000313" key="13">
    <source>
        <dbReference type="EMBL" id="KYN44042.1"/>
    </source>
</evidence>
<feature type="repeat" description="WD" evidence="10">
    <location>
        <begin position="264"/>
        <end position="305"/>
    </location>
</feature>
<evidence type="ECO:0000256" key="1">
    <source>
        <dbReference type="ARBA" id="ARBA00004123"/>
    </source>
</evidence>
<dbReference type="InterPro" id="IPR031945">
    <property type="entry name" value="DUF4775"/>
</dbReference>
<dbReference type="PROSITE" id="PS00678">
    <property type="entry name" value="WD_REPEATS_1"/>
    <property type="match status" value="1"/>
</dbReference>
<feature type="repeat" description="WD" evidence="10">
    <location>
        <begin position="315"/>
        <end position="349"/>
    </location>
</feature>
<dbReference type="SUPFAM" id="SSF50978">
    <property type="entry name" value="WD40 repeat-like"/>
    <property type="match status" value="1"/>
</dbReference>
<gene>
    <name evidence="13" type="ORF">ALC56_01581</name>
</gene>
<dbReference type="FunFam" id="2.130.10.10:FF:000089">
    <property type="entry name" value="Cleavage stimulation factor subunit 1"/>
    <property type="match status" value="1"/>
</dbReference>
<keyword evidence="3" id="KW-0507">mRNA processing</keyword>
<comment type="subunit">
    <text evidence="8">Homodimer. The CSTF complex is composed of CSTF1 (50 kDa subunit), CSTF2 (64 kDa subunit) and CSTF3 (77 kDa subunit). Interacts (via repeats WD) directly with CSTF3. Interacts (via repeat WD6) with BARD1. Interacts with ERCC6.</text>
</comment>
<dbReference type="GO" id="GO:0031124">
    <property type="term" value="P:mRNA 3'-end processing"/>
    <property type="evidence" value="ECO:0007669"/>
    <property type="project" value="InterPro"/>
</dbReference>
<keyword evidence="14" id="KW-1185">Reference proteome</keyword>
<evidence type="ECO:0000256" key="3">
    <source>
        <dbReference type="ARBA" id="ARBA00022664"/>
    </source>
</evidence>
<evidence type="ECO:0000256" key="8">
    <source>
        <dbReference type="ARBA" id="ARBA00066148"/>
    </source>
</evidence>